<dbReference type="Proteomes" id="UP000053144">
    <property type="component" value="Chromosome 1"/>
</dbReference>
<feature type="region of interest" description="Disordered" evidence="1">
    <location>
        <begin position="1"/>
        <end position="20"/>
    </location>
</feature>
<dbReference type="Gramene" id="KOM31410">
    <property type="protein sequence ID" value="KOM31410"/>
    <property type="gene ID" value="LR48_Vigan01g096500"/>
</dbReference>
<sequence length="99" mass="10296">MSGVGEDDGPGALRDGNKDCHAEDEALDLDDSWMMCENEDSNGVRDAGSGGLRKSCDGGGAKVIWVARDGCHGSLQARLHDGMMTLDEVCGGGGVRVRS</sequence>
<evidence type="ECO:0000313" key="3">
    <source>
        <dbReference type="Proteomes" id="UP000053144"/>
    </source>
</evidence>
<evidence type="ECO:0000313" key="2">
    <source>
        <dbReference type="EMBL" id="KOM31410.1"/>
    </source>
</evidence>
<accession>A0A0L9TLH3</accession>
<protein>
    <submittedName>
        <fullName evidence="2">Uncharacterized protein</fullName>
    </submittedName>
</protein>
<reference evidence="3" key="1">
    <citation type="journal article" date="2015" name="Proc. Natl. Acad. Sci. U.S.A.">
        <title>Genome sequencing of adzuki bean (Vigna angularis) provides insight into high starch and low fat accumulation and domestication.</title>
        <authorList>
            <person name="Yang K."/>
            <person name="Tian Z."/>
            <person name="Chen C."/>
            <person name="Luo L."/>
            <person name="Zhao B."/>
            <person name="Wang Z."/>
            <person name="Yu L."/>
            <person name="Li Y."/>
            <person name="Sun Y."/>
            <person name="Li W."/>
            <person name="Chen Y."/>
            <person name="Li Y."/>
            <person name="Zhang Y."/>
            <person name="Ai D."/>
            <person name="Zhao J."/>
            <person name="Shang C."/>
            <person name="Ma Y."/>
            <person name="Wu B."/>
            <person name="Wang M."/>
            <person name="Gao L."/>
            <person name="Sun D."/>
            <person name="Zhang P."/>
            <person name="Guo F."/>
            <person name="Wang W."/>
            <person name="Li Y."/>
            <person name="Wang J."/>
            <person name="Varshney R.K."/>
            <person name="Wang J."/>
            <person name="Ling H.Q."/>
            <person name="Wan P."/>
        </authorList>
    </citation>
    <scope>NUCLEOTIDE SEQUENCE</scope>
    <source>
        <strain evidence="3">cv. Jingnong 6</strain>
    </source>
</reference>
<name>A0A0L9TLH3_PHAAN</name>
<gene>
    <name evidence="2" type="ORF">LR48_Vigan01g096500</name>
</gene>
<organism evidence="2 3">
    <name type="scientific">Phaseolus angularis</name>
    <name type="common">Azuki bean</name>
    <name type="synonym">Vigna angularis</name>
    <dbReference type="NCBI Taxonomy" id="3914"/>
    <lineage>
        <taxon>Eukaryota</taxon>
        <taxon>Viridiplantae</taxon>
        <taxon>Streptophyta</taxon>
        <taxon>Embryophyta</taxon>
        <taxon>Tracheophyta</taxon>
        <taxon>Spermatophyta</taxon>
        <taxon>Magnoliopsida</taxon>
        <taxon>eudicotyledons</taxon>
        <taxon>Gunneridae</taxon>
        <taxon>Pentapetalae</taxon>
        <taxon>rosids</taxon>
        <taxon>fabids</taxon>
        <taxon>Fabales</taxon>
        <taxon>Fabaceae</taxon>
        <taxon>Papilionoideae</taxon>
        <taxon>50 kb inversion clade</taxon>
        <taxon>NPAAA clade</taxon>
        <taxon>indigoferoid/millettioid clade</taxon>
        <taxon>Phaseoleae</taxon>
        <taxon>Vigna</taxon>
    </lineage>
</organism>
<evidence type="ECO:0000256" key="1">
    <source>
        <dbReference type="SAM" id="MobiDB-lite"/>
    </source>
</evidence>
<dbReference type="EMBL" id="CM003371">
    <property type="protein sequence ID" value="KOM31410.1"/>
    <property type="molecule type" value="Genomic_DNA"/>
</dbReference>
<dbReference type="AlphaFoldDB" id="A0A0L9TLH3"/>
<proteinExistence type="predicted"/>